<feature type="signal peptide" evidence="5">
    <location>
        <begin position="1"/>
        <end position="18"/>
    </location>
</feature>
<dbReference type="PANTHER" id="PTHR42852:SF6">
    <property type="entry name" value="THIOL:DISULFIDE INTERCHANGE PROTEIN DSBE"/>
    <property type="match status" value="1"/>
</dbReference>
<dbReference type="SUPFAM" id="SSF48452">
    <property type="entry name" value="TPR-like"/>
    <property type="match status" value="1"/>
</dbReference>
<gene>
    <name evidence="7" type="ORF">VRU48_01510</name>
</gene>
<feature type="domain" description="Thioredoxin" evidence="6">
    <location>
        <begin position="464"/>
        <end position="602"/>
    </location>
</feature>
<dbReference type="SMART" id="SM00028">
    <property type="entry name" value="TPR"/>
    <property type="match status" value="2"/>
</dbReference>
<evidence type="ECO:0000256" key="1">
    <source>
        <dbReference type="ARBA" id="ARBA00004196"/>
    </source>
</evidence>
<keyword evidence="4" id="KW-0676">Redox-active center</keyword>
<accession>A0ABU7I3D2</accession>
<dbReference type="RefSeq" id="WP_330106164.1">
    <property type="nucleotide sequence ID" value="NZ_JAZDQT010000001.1"/>
</dbReference>
<evidence type="ECO:0000256" key="2">
    <source>
        <dbReference type="ARBA" id="ARBA00022748"/>
    </source>
</evidence>
<sequence>MKKYFLLLCCAFTLPSMAQVSQVLPSRPSAGDTIRLSYDQTSATAKLKGTWPIYARITRYLQDGSVKKQHLTLNNIEGRLQTSFVLPKETASFKVDFYTLNKDDEPAGENRLVYEKDSGKPVKGAYLDSFFSDKVDSLFRLEIAGHPDHYYAYARMMNVVAMIKYPESGKAQINSFLQDLERLAVQHAEARNDAGFMAANCVGLAKTNRLKEAKAYLYQLLDQYPTKAETAFAFSIYNYENYKASNLQLEEDVRAKLKMIYIDYPNAAICADANAFEYLRTDAGIPTNFFEKVIQPLLTTDQLPYYALGNLPELYISRNEKLDTAKQLLRDAIKRFQDGNIQHQFRLNNGHYQMYVSNLLLDLAKVNALQRDFQEAVVHLSAAIQVVEGHSAEGNFMPEMLKQRAKSFEALGQLNLALEDYKRLYQIGEANVAQDLERLYPLCNVKQQTFADFLAALKAKGGQPKAQNPAINFTGTDMQGNKVSLSDLKGKIVVVNIWGIGCGPCIAEMPELNKLVKEYANRKEVVFLAITADPKANLLKFFKTKKFDYKVINQVANVAEIFYTNALPVHVVIGKDGAIINRSIGARADIKTYLKSVIDASL</sequence>
<feature type="chain" id="PRO_5045530388" evidence="5">
    <location>
        <begin position="19"/>
        <end position="602"/>
    </location>
</feature>
<dbReference type="SUPFAM" id="SSF52833">
    <property type="entry name" value="Thioredoxin-like"/>
    <property type="match status" value="1"/>
</dbReference>
<evidence type="ECO:0000256" key="3">
    <source>
        <dbReference type="ARBA" id="ARBA00023157"/>
    </source>
</evidence>
<comment type="subcellular location">
    <subcellularLocation>
        <location evidence="1">Cell envelope</location>
    </subcellularLocation>
</comment>
<dbReference type="Gene3D" id="3.40.30.10">
    <property type="entry name" value="Glutaredoxin"/>
    <property type="match status" value="1"/>
</dbReference>
<evidence type="ECO:0000313" key="7">
    <source>
        <dbReference type="EMBL" id="MEE1943764.1"/>
    </source>
</evidence>
<keyword evidence="3" id="KW-1015">Disulfide bond</keyword>
<comment type="caution">
    <text evidence="7">The sequence shown here is derived from an EMBL/GenBank/DDBJ whole genome shotgun (WGS) entry which is preliminary data.</text>
</comment>
<protein>
    <submittedName>
        <fullName evidence="7">TlpA disulfide reductase family protein</fullName>
    </submittedName>
</protein>
<reference evidence="7 8" key="1">
    <citation type="submission" date="2024-01" db="EMBL/GenBank/DDBJ databases">
        <title>Pedobacter sp. nov., isolated from fresh soil.</title>
        <authorList>
            <person name="Le N.T.T."/>
        </authorList>
    </citation>
    <scope>NUCLEOTIDE SEQUENCE [LARGE SCALE GENOMIC DNA]</scope>
    <source>
        <strain evidence="7 8">KR3-3</strain>
    </source>
</reference>
<dbReference type="PROSITE" id="PS51352">
    <property type="entry name" value="THIOREDOXIN_2"/>
    <property type="match status" value="1"/>
</dbReference>
<dbReference type="InterPro" id="IPR036249">
    <property type="entry name" value="Thioredoxin-like_sf"/>
</dbReference>
<keyword evidence="8" id="KW-1185">Reference proteome</keyword>
<keyword evidence="5" id="KW-0732">Signal</keyword>
<dbReference type="InterPro" id="IPR050553">
    <property type="entry name" value="Thioredoxin_ResA/DsbE_sf"/>
</dbReference>
<evidence type="ECO:0000259" key="6">
    <source>
        <dbReference type="PROSITE" id="PS51352"/>
    </source>
</evidence>
<name>A0ABU7I3D2_9SPHI</name>
<dbReference type="InterPro" id="IPR019734">
    <property type="entry name" value="TPR_rpt"/>
</dbReference>
<dbReference type="Proteomes" id="UP001336835">
    <property type="component" value="Unassembled WGS sequence"/>
</dbReference>
<organism evidence="7 8">
    <name type="scientific">Pedobacter albus</name>
    <dbReference type="NCBI Taxonomy" id="3113905"/>
    <lineage>
        <taxon>Bacteria</taxon>
        <taxon>Pseudomonadati</taxon>
        <taxon>Bacteroidota</taxon>
        <taxon>Sphingobacteriia</taxon>
        <taxon>Sphingobacteriales</taxon>
        <taxon>Sphingobacteriaceae</taxon>
        <taxon>Pedobacter</taxon>
    </lineage>
</organism>
<dbReference type="InterPro" id="IPR000866">
    <property type="entry name" value="AhpC/TSA"/>
</dbReference>
<dbReference type="Pfam" id="PF00578">
    <property type="entry name" value="AhpC-TSA"/>
    <property type="match status" value="1"/>
</dbReference>
<dbReference type="InterPro" id="IPR013766">
    <property type="entry name" value="Thioredoxin_domain"/>
</dbReference>
<dbReference type="InterPro" id="IPR011990">
    <property type="entry name" value="TPR-like_helical_dom_sf"/>
</dbReference>
<dbReference type="Gene3D" id="1.25.40.10">
    <property type="entry name" value="Tetratricopeptide repeat domain"/>
    <property type="match status" value="1"/>
</dbReference>
<evidence type="ECO:0000313" key="8">
    <source>
        <dbReference type="Proteomes" id="UP001336835"/>
    </source>
</evidence>
<dbReference type="EMBL" id="JAZDQT010000001">
    <property type="protein sequence ID" value="MEE1943764.1"/>
    <property type="molecule type" value="Genomic_DNA"/>
</dbReference>
<evidence type="ECO:0000256" key="5">
    <source>
        <dbReference type="SAM" id="SignalP"/>
    </source>
</evidence>
<keyword evidence="2" id="KW-0201">Cytochrome c-type biogenesis</keyword>
<dbReference type="PANTHER" id="PTHR42852">
    <property type="entry name" value="THIOL:DISULFIDE INTERCHANGE PROTEIN DSBE"/>
    <property type="match status" value="1"/>
</dbReference>
<proteinExistence type="predicted"/>
<evidence type="ECO:0000256" key="4">
    <source>
        <dbReference type="ARBA" id="ARBA00023284"/>
    </source>
</evidence>
<dbReference type="CDD" id="cd02966">
    <property type="entry name" value="TlpA_like_family"/>
    <property type="match status" value="1"/>
</dbReference>